<keyword evidence="1" id="KW-1185">Reference proteome</keyword>
<name>A0A8J1IVJ2_XENTR</name>
<dbReference type="RefSeq" id="XP_031749617.1">
    <property type="nucleotide sequence ID" value="XM_031893757.1"/>
</dbReference>
<proteinExistence type="predicted"/>
<sequence length="306" mass="33872">MPQAQASKSTAYLSYLQTTLCHRARQANLLPIYPICTQICLTGPGKQIYCLSILSAHESVSQGQASKSTAYLSYLHTNLSHRARQANLLPIYPICKRLCVTGPGKQIYCLSILSANDSVPRPGKQIYCLSILSANDSVPRPGKQIYCLSILSTNDSVSQAQASKSTAYLSYLQTTLYHRARQANLLPIYRICKRLCITGPGKQIYCLSIVSANDSVSQAQANKSTAYLSYLQTNLSHRARQTNLLPIYPICKRLCLTGPGKQIYCLSILSTNVSQGQTNQFNRPCILQWKNSTTNLSSRLVNIWPI</sequence>
<evidence type="ECO:0000313" key="1">
    <source>
        <dbReference type="Proteomes" id="UP000008143"/>
    </source>
</evidence>
<organism evidence="1 2">
    <name type="scientific">Xenopus tropicalis</name>
    <name type="common">Western clawed frog</name>
    <name type="synonym">Silurana tropicalis</name>
    <dbReference type="NCBI Taxonomy" id="8364"/>
    <lineage>
        <taxon>Eukaryota</taxon>
        <taxon>Metazoa</taxon>
        <taxon>Chordata</taxon>
        <taxon>Craniata</taxon>
        <taxon>Vertebrata</taxon>
        <taxon>Euteleostomi</taxon>
        <taxon>Amphibia</taxon>
        <taxon>Batrachia</taxon>
        <taxon>Anura</taxon>
        <taxon>Pipoidea</taxon>
        <taxon>Pipidae</taxon>
        <taxon>Xenopodinae</taxon>
        <taxon>Xenopus</taxon>
        <taxon>Silurana</taxon>
    </lineage>
</organism>
<evidence type="ECO:0000313" key="3">
    <source>
        <dbReference type="Xenbase" id="XB-GENE-29093199"/>
    </source>
</evidence>
<dbReference type="GeneID" id="116407768"/>
<dbReference type="KEGG" id="xtr:116407768"/>
<reference evidence="2" key="1">
    <citation type="submission" date="2025-08" db="UniProtKB">
        <authorList>
            <consortium name="RefSeq"/>
        </authorList>
    </citation>
    <scope>IDENTIFICATION</scope>
    <source>
        <strain evidence="2">Nigerian</strain>
        <tissue evidence="2">Liver and blood</tissue>
    </source>
</reference>
<dbReference type="AGR" id="Xenbase:XB-GENE-29093199"/>
<protein>
    <submittedName>
        <fullName evidence="2">Uncharacterized protein LOC116407768</fullName>
    </submittedName>
</protein>
<gene>
    <name evidence="2 3" type="primary">LOC116407768</name>
</gene>
<accession>A0A8J1IVJ2</accession>
<dbReference type="Proteomes" id="UP000008143">
    <property type="component" value="Chromosome 9"/>
</dbReference>
<dbReference type="AlphaFoldDB" id="A0A8J1IVJ2"/>
<evidence type="ECO:0000313" key="2">
    <source>
        <dbReference type="RefSeq" id="XP_031749617.1"/>
    </source>
</evidence>
<dbReference type="Xenbase" id="XB-GENE-29093199">
    <property type="gene designation" value="LOC116407768"/>
</dbReference>